<dbReference type="Proteomes" id="UP000035682">
    <property type="component" value="Unplaced"/>
</dbReference>
<accession>A0A090L961</accession>
<keyword evidence="3" id="KW-1185">Reference proteome</keyword>
<evidence type="ECO:0000313" key="5">
    <source>
        <dbReference type="WormBase" id="SRAE_2000094200"/>
    </source>
</evidence>
<dbReference type="WormBase" id="SRAE_2000094200">
    <property type="protein sequence ID" value="SRP10524"/>
    <property type="gene ID" value="WBGene00261142"/>
</dbReference>
<feature type="chain" id="PRO_5015030566" evidence="1">
    <location>
        <begin position="20"/>
        <end position="130"/>
    </location>
</feature>
<keyword evidence="1" id="KW-0732">Signal</keyword>
<dbReference type="WBParaSite" id="SRAE_2000094200.1">
    <property type="protein sequence ID" value="SRAE_2000094200.1"/>
    <property type="gene ID" value="WBGene00261142"/>
</dbReference>
<organism evidence="2">
    <name type="scientific">Strongyloides ratti</name>
    <name type="common">Parasitic roundworm</name>
    <dbReference type="NCBI Taxonomy" id="34506"/>
    <lineage>
        <taxon>Eukaryota</taxon>
        <taxon>Metazoa</taxon>
        <taxon>Ecdysozoa</taxon>
        <taxon>Nematoda</taxon>
        <taxon>Chromadorea</taxon>
        <taxon>Rhabditida</taxon>
        <taxon>Tylenchina</taxon>
        <taxon>Panagrolaimomorpha</taxon>
        <taxon>Strongyloidoidea</taxon>
        <taxon>Strongyloididae</taxon>
        <taxon>Strongyloides</taxon>
    </lineage>
</organism>
<dbReference type="GeneID" id="36378636"/>
<evidence type="ECO:0000313" key="4">
    <source>
        <dbReference type="WBParaSite" id="SRAE_2000094200.1"/>
    </source>
</evidence>
<dbReference type="CTD" id="36378636"/>
<reference evidence="2" key="1">
    <citation type="submission" date="2014-09" db="EMBL/GenBank/DDBJ databases">
        <authorList>
            <person name="Aslett A.Martin."/>
        </authorList>
    </citation>
    <scope>NUCLEOTIDE SEQUENCE</scope>
    <source>
        <strain evidence="2">ED321 Heterogonic</strain>
    </source>
</reference>
<protein>
    <submittedName>
        <fullName evidence="2 4">Uncharacterized protein</fullName>
    </submittedName>
</protein>
<evidence type="ECO:0000256" key="1">
    <source>
        <dbReference type="SAM" id="SignalP"/>
    </source>
</evidence>
<dbReference type="RefSeq" id="XP_024505472.1">
    <property type="nucleotide sequence ID" value="XM_024651835.1"/>
</dbReference>
<evidence type="ECO:0000313" key="3">
    <source>
        <dbReference type="Proteomes" id="UP000035682"/>
    </source>
</evidence>
<dbReference type="EMBL" id="LN609529">
    <property type="protein sequence ID" value="CEF66272.1"/>
    <property type="molecule type" value="Genomic_DNA"/>
</dbReference>
<name>A0A090L961_STRRB</name>
<reference evidence="3" key="2">
    <citation type="submission" date="2014-09" db="EMBL/GenBank/DDBJ databases">
        <authorList>
            <person name="Martin A.A."/>
        </authorList>
    </citation>
    <scope>NUCLEOTIDE SEQUENCE</scope>
    <source>
        <strain evidence="3">ED321</strain>
    </source>
</reference>
<reference evidence="4" key="3">
    <citation type="submission" date="2020-12" db="UniProtKB">
        <authorList>
            <consortium name="WormBaseParasite"/>
        </authorList>
    </citation>
    <scope>IDENTIFICATION</scope>
</reference>
<proteinExistence type="predicted"/>
<sequence>MSIKLILAFVAAVVAIASANGPIGYGYGLGLGHYGFNSLPYTGYLGLGRYGYSGYPGFNKFAYGQSYPGIAASPFTYSPYFAGHSVAGYGYPQFVKPFGYGLPYARYGFGNYGTPVVASSTAASGSAIAF</sequence>
<evidence type="ECO:0000313" key="2">
    <source>
        <dbReference type="EMBL" id="CEF66272.1"/>
    </source>
</evidence>
<gene>
    <name evidence="2 4 5" type="ORF">SRAE_2000094200</name>
</gene>
<dbReference type="AlphaFoldDB" id="A0A090L961"/>
<feature type="signal peptide" evidence="1">
    <location>
        <begin position="1"/>
        <end position="19"/>
    </location>
</feature>